<keyword evidence="2" id="KW-1185">Reference proteome</keyword>
<organism evidence="1 2">
    <name type="scientific">Paenibacillus oleatilyticus</name>
    <dbReference type="NCBI Taxonomy" id="2594886"/>
    <lineage>
        <taxon>Bacteria</taxon>
        <taxon>Bacillati</taxon>
        <taxon>Bacillota</taxon>
        <taxon>Bacilli</taxon>
        <taxon>Bacillales</taxon>
        <taxon>Paenibacillaceae</taxon>
        <taxon>Paenibacillus</taxon>
    </lineage>
</organism>
<proteinExistence type="predicted"/>
<gene>
    <name evidence="1" type="ORF">ACEU3E_02190</name>
</gene>
<evidence type="ECO:0000313" key="1">
    <source>
        <dbReference type="EMBL" id="MFB0840969.1"/>
    </source>
</evidence>
<accession>A0ABV4UUC9</accession>
<dbReference type="Proteomes" id="UP001575622">
    <property type="component" value="Unassembled WGS sequence"/>
</dbReference>
<comment type="caution">
    <text evidence="1">The sequence shown here is derived from an EMBL/GenBank/DDBJ whole genome shotgun (WGS) entry which is preliminary data.</text>
</comment>
<name>A0ABV4UUC9_9BACL</name>
<sequence length="69" mass="8146">MFGEKVTPELWEAMQEFDRRFPDSCVPLEMIPSSETVEGLLMNIQKCFDANKDLLPELYNWKLDGTVWY</sequence>
<dbReference type="EMBL" id="JBHDLN010000001">
    <property type="protein sequence ID" value="MFB0840969.1"/>
    <property type="molecule type" value="Genomic_DNA"/>
</dbReference>
<reference evidence="1 2" key="1">
    <citation type="submission" date="2024-09" db="EMBL/GenBank/DDBJ databases">
        <authorList>
            <person name="Makale K.P.P."/>
            <person name="Makhzoum A."/>
            <person name="Rantong G."/>
            <person name="Rahube T.O."/>
        </authorList>
    </citation>
    <scope>NUCLEOTIDE SEQUENCE [LARGE SCALE GENOMIC DNA]</scope>
    <source>
        <strain evidence="1 2">KM_D13</strain>
    </source>
</reference>
<evidence type="ECO:0000313" key="2">
    <source>
        <dbReference type="Proteomes" id="UP001575622"/>
    </source>
</evidence>
<dbReference type="RefSeq" id="WP_373948303.1">
    <property type="nucleotide sequence ID" value="NZ_JBHDLN010000001.1"/>
</dbReference>
<protein>
    <submittedName>
        <fullName evidence="1">Uncharacterized protein</fullName>
    </submittedName>
</protein>